<comment type="subcellular location">
    <subcellularLocation>
        <location evidence="1 12">Nucleus</location>
    </subcellularLocation>
</comment>
<comment type="caution">
    <text evidence="15">The sequence shown here is derived from an EMBL/GenBank/DDBJ whole genome shotgun (WGS) entry which is preliminary data.</text>
</comment>
<dbReference type="GO" id="GO:0016787">
    <property type="term" value="F:hydrolase activity"/>
    <property type="evidence" value="ECO:0007669"/>
    <property type="project" value="UniProtKB-KW"/>
</dbReference>
<dbReference type="InterPro" id="IPR033762">
    <property type="entry name" value="MCM_OB"/>
</dbReference>
<keyword evidence="4 12" id="KW-0378">Hydrolase</keyword>
<dbReference type="Gene3D" id="2.40.50.140">
    <property type="entry name" value="Nucleic acid-binding proteins"/>
    <property type="match status" value="1"/>
</dbReference>
<dbReference type="SMART" id="SM00350">
    <property type="entry name" value="MCM"/>
    <property type="match status" value="1"/>
</dbReference>
<dbReference type="Gene3D" id="3.30.1640.10">
    <property type="entry name" value="mini-chromosome maintenance (MCM) complex, chain A, domain 1"/>
    <property type="match status" value="1"/>
</dbReference>
<reference evidence="15 16" key="1">
    <citation type="journal article" date="2024" name="Nat. Commun.">
        <title>Phylogenomics reveals the evolutionary origins of lichenization in chlorophyte algae.</title>
        <authorList>
            <person name="Puginier C."/>
            <person name="Libourel C."/>
            <person name="Otte J."/>
            <person name="Skaloud P."/>
            <person name="Haon M."/>
            <person name="Grisel S."/>
            <person name="Petersen M."/>
            <person name="Berrin J.G."/>
            <person name="Delaux P.M."/>
            <person name="Dal Grande F."/>
            <person name="Keller J."/>
        </authorList>
    </citation>
    <scope>NUCLEOTIDE SEQUENCE [LARGE SCALE GENOMIC DNA]</scope>
    <source>
        <strain evidence="15 16">SAG 2523</strain>
    </source>
</reference>
<keyword evidence="8 12" id="KW-0539">Nucleus</keyword>
<dbReference type="InterPro" id="IPR027417">
    <property type="entry name" value="P-loop_NTPase"/>
</dbReference>
<dbReference type="Proteomes" id="UP001485043">
    <property type="component" value="Unassembled WGS sequence"/>
</dbReference>
<evidence type="ECO:0000256" key="6">
    <source>
        <dbReference type="ARBA" id="ARBA00022840"/>
    </source>
</evidence>
<evidence type="ECO:0000256" key="5">
    <source>
        <dbReference type="ARBA" id="ARBA00022806"/>
    </source>
</evidence>
<evidence type="ECO:0000256" key="10">
    <source>
        <dbReference type="ARBA" id="ARBA00047995"/>
    </source>
</evidence>
<dbReference type="GO" id="GO:0006270">
    <property type="term" value="P:DNA replication initiation"/>
    <property type="evidence" value="ECO:0007669"/>
    <property type="project" value="InterPro"/>
</dbReference>
<keyword evidence="7 11" id="KW-0238">DNA-binding</keyword>
<keyword evidence="9 12" id="KW-0131">Cell cycle</keyword>
<comment type="catalytic activity">
    <reaction evidence="10 12">
        <text>ATP + H2O = ADP + phosphate + H(+)</text>
        <dbReference type="Rhea" id="RHEA:13065"/>
        <dbReference type="ChEBI" id="CHEBI:15377"/>
        <dbReference type="ChEBI" id="CHEBI:15378"/>
        <dbReference type="ChEBI" id="CHEBI:30616"/>
        <dbReference type="ChEBI" id="CHEBI:43474"/>
        <dbReference type="ChEBI" id="CHEBI:456216"/>
        <dbReference type="EC" id="3.6.4.12"/>
    </reaction>
</comment>
<dbReference type="PANTHER" id="PTHR11630:SF26">
    <property type="entry name" value="DNA REPLICATION LICENSING FACTOR MCM7"/>
    <property type="match status" value="1"/>
</dbReference>
<dbReference type="InterPro" id="IPR012340">
    <property type="entry name" value="NA-bd_OB-fold"/>
</dbReference>
<dbReference type="InterPro" id="IPR027925">
    <property type="entry name" value="MCM_N"/>
</dbReference>
<organism evidence="15 16">
    <name type="scientific">Apatococcus fuscideae</name>
    <dbReference type="NCBI Taxonomy" id="2026836"/>
    <lineage>
        <taxon>Eukaryota</taxon>
        <taxon>Viridiplantae</taxon>
        <taxon>Chlorophyta</taxon>
        <taxon>core chlorophytes</taxon>
        <taxon>Trebouxiophyceae</taxon>
        <taxon>Chlorellales</taxon>
        <taxon>Chlorellaceae</taxon>
        <taxon>Apatococcus</taxon>
    </lineage>
</organism>
<evidence type="ECO:0000313" key="16">
    <source>
        <dbReference type="Proteomes" id="UP001485043"/>
    </source>
</evidence>
<evidence type="ECO:0000256" key="2">
    <source>
        <dbReference type="ARBA" id="ARBA00022705"/>
    </source>
</evidence>
<dbReference type="GO" id="GO:0042555">
    <property type="term" value="C:MCM complex"/>
    <property type="evidence" value="ECO:0007669"/>
    <property type="project" value="InterPro"/>
</dbReference>
<keyword evidence="6 11" id="KW-0067">ATP-binding</keyword>
<dbReference type="Pfam" id="PF17855">
    <property type="entry name" value="MCM_lid"/>
    <property type="match status" value="1"/>
</dbReference>
<dbReference type="GO" id="GO:0005634">
    <property type="term" value="C:nucleus"/>
    <property type="evidence" value="ECO:0007669"/>
    <property type="project" value="UniProtKB-SubCell"/>
</dbReference>
<dbReference type="InterPro" id="IPR003593">
    <property type="entry name" value="AAA+_ATPase"/>
</dbReference>
<comment type="function">
    <text evidence="12">Acts as component of the MCM2-7 complex (MCM complex) which is the replicative helicase essential for 'once per cell cycle' DNA replication initiation and elongation in eukaryotic cells. The active ATPase sites in the MCM2-7 ring are formed through the interaction surfaces of two neighboring subunits such that a critical structure of a conserved arginine finger motif is provided in trans relative to the ATP-binding site of the Walker A box of the adjacent subunit. The six ATPase active sites, however, are likely to contribute differentially to the complex helicase activity.</text>
</comment>
<dbReference type="GO" id="GO:0017116">
    <property type="term" value="F:single-stranded DNA helicase activity"/>
    <property type="evidence" value="ECO:0007669"/>
    <property type="project" value="TreeGrafter"/>
</dbReference>
<dbReference type="SMART" id="SM00382">
    <property type="entry name" value="AAA"/>
    <property type="match status" value="1"/>
</dbReference>
<sequence>MPALEYGKDRELLQSFLQNFTEDDGKAKYMEILQDIANREQAVLAIDLGDLHQEGQTDLLEKIGSNALRYVRLIAEAADRLMPAATRTDLPEDVFDVLQRQRQRALEMRQQEAEQAGQTAQNDRQQNLPSELTRRYQVTIIPCSMDDSKQQHMRMRAVSALHVGHLVTIKGIVTHVTDVKPLIKVATYLDEESGVEVYQEVTGREFQPLEPNKLPEQLAQQHAGRKPRLALQARGSKFQRFQEVRIQELSCEVPQGTTPRSVSVQLRGELTRRVKPGDAVTLTGVFLPEPYTGYRAIKAGLITSTFIEAMNITHDKQSYTATSLTKEQIAEAHAIRAGNEPYERLAASLAPEIFGHADVKKALLLLMVGGVSRQLPDGMRLRGDIHVCLMGDPGVAKSQLIKHVAHISPRAVYTTGKGSSGVGLTAAVTKDPNTSEMVLEGGALVLADKGICCIDEFDKMEDSDRTAIHEVMEQQTVSIAKAGITTTLNTRTTLLAAANPAWGRYDKRRSPAENINLPPALLSRFDLMWLILDKVEAESDRNLADHVMRVHAEGVVPNTSGNHELLTPDQIRAYIGYVKTLDPYIPESLTGFIASNYAAKRAMDKTAEHSYTTARTLLSILRLAQALARLAFREVVDQGDVIEALRLMECSKLSLHEEGEERQTQDVMSAIYSKIRDALLRTPDNSGLSWAEIRQYTSSFEVAQVRETLETYDRLQVWSLDRTDPSAPCINPLGEAEKQGPLEQPQQLAVGA</sequence>
<evidence type="ECO:0000256" key="11">
    <source>
        <dbReference type="RuleBase" id="RU004070"/>
    </source>
</evidence>
<evidence type="ECO:0000313" key="15">
    <source>
        <dbReference type="EMBL" id="KAK9863731.1"/>
    </source>
</evidence>
<dbReference type="PRINTS" id="PR01663">
    <property type="entry name" value="MCMPROTEIN7"/>
</dbReference>
<dbReference type="InterPro" id="IPR041562">
    <property type="entry name" value="MCM_lid"/>
</dbReference>
<dbReference type="FunFam" id="3.40.50.300:FF:000826">
    <property type="entry name" value="Replicative DNA helicase Mcm"/>
    <property type="match status" value="1"/>
</dbReference>
<evidence type="ECO:0000256" key="12">
    <source>
        <dbReference type="RuleBase" id="RU365012"/>
    </source>
</evidence>
<dbReference type="Pfam" id="PF00493">
    <property type="entry name" value="MCM"/>
    <property type="match status" value="1"/>
</dbReference>
<dbReference type="EC" id="3.6.4.12" evidence="12"/>
<dbReference type="InterPro" id="IPR001208">
    <property type="entry name" value="MCM_dom"/>
</dbReference>
<keyword evidence="2 12" id="KW-0235">DNA replication</keyword>
<keyword evidence="5 12" id="KW-0347">Helicase</keyword>
<evidence type="ECO:0000256" key="1">
    <source>
        <dbReference type="ARBA" id="ARBA00004123"/>
    </source>
</evidence>
<evidence type="ECO:0000256" key="8">
    <source>
        <dbReference type="ARBA" id="ARBA00023242"/>
    </source>
</evidence>
<dbReference type="PRINTS" id="PR01657">
    <property type="entry name" value="MCMFAMILY"/>
</dbReference>
<dbReference type="SUPFAM" id="SSF50249">
    <property type="entry name" value="Nucleic acid-binding proteins"/>
    <property type="match status" value="1"/>
</dbReference>
<dbReference type="PROSITE" id="PS00847">
    <property type="entry name" value="MCM_1"/>
    <property type="match status" value="1"/>
</dbReference>
<name>A0AAW1T566_9CHLO</name>
<evidence type="ECO:0000256" key="3">
    <source>
        <dbReference type="ARBA" id="ARBA00022741"/>
    </source>
</evidence>
<dbReference type="EMBL" id="JALJOV010000436">
    <property type="protein sequence ID" value="KAK9863731.1"/>
    <property type="molecule type" value="Genomic_DNA"/>
</dbReference>
<gene>
    <name evidence="12" type="primary">MCM7</name>
    <name evidence="15" type="ORF">WJX84_011879</name>
</gene>
<dbReference type="Gene3D" id="3.40.50.300">
    <property type="entry name" value="P-loop containing nucleotide triphosphate hydrolases"/>
    <property type="match status" value="1"/>
</dbReference>
<evidence type="ECO:0000256" key="7">
    <source>
        <dbReference type="ARBA" id="ARBA00023125"/>
    </source>
</evidence>
<keyword evidence="16" id="KW-1185">Reference proteome</keyword>
<dbReference type="PROSITE" id="PS50051">
    <property type="entry name" value="MCM_2"/>
    <property type="match status" value="1"/>
</dbReference>
<dbReference type="PANTHER" id="PTHR11630">
    <property type="entry name" value="DNA REPLICATION LICENSING FACTOR MCM FAMILY MEMBER"/>
    <property type="match status" value="1"/>
</dbReference>
<dbReference type="SUPFAM" id="SSF52540">
    <property type="entry name" value="P-loop containing nucleoside triphosphate hydrolases"/>
    <property type="match status" value="1"/>
</dbReference>
<accession>A0AAW1T566</accession>
<dbReference type="Pfam" id="PF17207">
    <property type="entry name" value="MCM_OB"/>
    <property type="match status" value="1"/>
</dbReference>
<evidence type="ECO:0000256" key="13">
    <source>
        <dbReference type="SAM" id="MobiDB-lite"/>
    </source>
</evidence>
<dbReference type="InterPro" id="IPR008050">
    <property type="entry name" value="MCM7"/>
</dbReference>
<feature type="region of interest" description="Disordered" evidence="13">
    <location>
        <begin position="107"/>
        <end position="127"/>
    </location>
</feature>
<dbReference type="GO" id="GO:0003697">
    <property type="term" value="F:single-stranded DNA binding"/>
    <property type="evidence" value="ECO:0007669"/>
    <property type="project" value="TreeGrafter"/>
</dbReference>
<evidence type="ECO:0000256" key="4">
    <source>
        <dbReference type="ARBA" id="ARBA00022801"/>
    </source>
</evidence>
<dbReference type="GO" id="GO:0000727">
    <property type="term" value="P:double-strand break repair via break-induced replication"/>
    <property type="evidence" value="ECO:0007669"/>
    <property type="project" value="TreeGrafter"/>
</dbReference>
<dbReference type="InterPro" id="IPR031327">
    <property type="entry name" value="MCM"/>
</dbReference>
<keyword evidence="3 11" id="KW-0547">Nucleotide-binding</keyword>
<dbReference type="GO" id="GO:0005524">
    <property type="term" value="F:ATP binding"/>
    <property type="evidence" value="ECO:0007669"/>
    <property type="project" value="UniProtKB-KW"/>
</dbReference>
<dbReference type="Pfam" id="PF14551">
    <property type="entry name" value="MCM_N"/>
    <property type="match status" value="1"/>
</dbReference>
<dbReference type="AlphaFoldDB" id="A0AAW1T566"/>
<feature type="domain" description="MCM C-terminal AAA(+) ATPase" evidence="14">
    <location>
        <begin position="341"/>
        <end position="547"/>
    </location>
</feature>
<proteinExistence type="inferred from homology"/>
<evidence type="ECO:0000259" key="14">
    <source>
        <dbReference type="PROSITE" id="PS50051"/>
    </source>
</evidence>
<evidence type="ECO:0000256" key="9">
    <source>
        <dbReference type="ARBA" id="ARBA00023306"/>
    </source>
</evidence>
<dbReference type="InterPro" id="IPR018525">
    <property type="entry name" value="MCM_CS"/>
</dbReference>
<dbReference type="GO" id="GO:0006271">
    <property type="term" value="P:DNA strand elongation involved in DNA replication"/>
    <property type="evidence" value="ECO:0007669"/>
    <property type="project" value="TreeGrafter"/>
</dbReference>
<protein>
    <recommendedName>
        <fullName evidence="12">DNA replication licensing factor MCM7</fullName>
        <ecNumber evidence="12">3.6.4.12</ecNumber>
    </recommendedName>
</protein>
<feature type="region of interest" description="Disordered" evidence="13">
    <location>
        <begin position="728"/>
        <end position="752"/>
    </location>
</feature>
<comment type="similarity">
    <text evidence="11">Belongs to the MCM family.</text>
</comment>